<dbReference type="Gene3D" id="3.40.50.12780">
    <property type="entry name" value="N-terminal domain of ligase-like"/>
    <property type="match status" value="1"/>
</dbReference>
<dbReference type="SUPFAM" id="SSF47336">
    <property type="entry name" value="ACP-like"/>
    <property type="match status" value="1"/>
</dbReference>
<dbReference type="SUPFAM" id="SSF56801">
    <property type="entry name" value="Acetyl-CoA synthetase-like"/>
    <property type="match status" value="2"/>
</dbReference>
<evidence type="ECO:0000256" key="8">
    <source>
        <dbReference type="ARBA" id="ARBA00033440"/>
    </source>
</evidence>
<dbReference type="CDD" id="cd19535">
    <property type="entry name" value="Cyc_NRPS"/>
    <property type="match status" value="1"/>
</dbReference>
<dbReference type="Gene3D" id="3.30.559.10">
    <property type="entry name" value="Chloramphenicol acetyltransferase-like domain"/>
    <property type="match status" value="1"/>
</dbReference>
<dbReference type="InterPro" id="IPR042099">
    <property type="entry name" value="ANL_N_sf"/>
</dbReference>
<evidence type="ECO:0000256" key="4">
    <source>
        <dbReference type="ARBA" id="ARBA00016743"/>
    </source>
</evidence>
<dbReference type="FunFam" id="3.30.559.30:FF:000006">
    <property type="entry name" value="Yersiniabactin polyketide/non-ribosomal peptide synthetase"/>
    <property type="match status" value="1"/>
</dbReference>
<evidence type="ECO:0000256" key="3">
    <source>
        <dbReference type="ARBA" id="ARBA00007380"/>
    </source>
</evidence>
<dbReference type="InterPro" id="IPR029058">
    <property type="entry name" value="AB_hydrolase_fold"/>
</dbReference>
<dbReference type="InterPro" id="IPR045851">
    <property type="entry name" value="AMP-bd_C_sf"/>
</dbReference>
<dbReference type="EMBL" id="JAFCNB010000002">
    <property type="protein sequence ID" value="MBP2703244.1"/>
    <property type="molecule type" value="Genomic_DNA"/>
</dbReference>
<gene>
    <name evidence="10" type="ORF">JOL79_05445</name>
</gene>
<dbReference type="RefSeq" id="WP_210154529.1">
    <property type="nucleotide sequence ID" value="NZ_JAFCNB010000002.1"/>
</dbReference>
<dbReference type="InterPro" id="IPR020806">
    <property type="entry name" value="PKS_PP-bd"/>
</dbReference>
<keyword evidence="6" id="KW-0597">Phosphoprotein</keyword>
<sequence length="1543" mass="166030">MTTVRAQEESLDRVAEAASRTPDAVAVRDGDRRLTFAELDATADRLARRLAAIGVTPDSRIAVLLERSADHMVAVLAALRAGAVTAPLDPAGTPETTAAKLARASARTVVTRSGLAGMLPAGLTTLLVDEDGPEAEAEPARGSLLLFTAGSTAEPAPVLGTAGALDAMIAGVREAYGVTAGDRAAWLATPGSAAGPAEWLPFLAAGAEVVVAGPAAAASPARLRDWLLAAKATHAALDAERAERLTALRWPASAPLRTLAVRGRLRRADAVPSSASSSASSSVPFSVVAEYGTAETTGPVLIGGRPIPGVRAHVLDEEMRPAETGELYVAGPVLATVYAGDPARTAAAFVRHSLPGEPARLLHRTGDVARRAADGTVEVLGRAIDRPLDHPGLEADVLGQPGVREVAVAGGVCFVVAQSTPRVPEGVPVVELPELPRLADGRPDRRALLALAPKPAPAGLVAHPGDAHLPFPLTDTQQAYWIGRSDAVEFGNVGCHGYWEWESEGLDVERFRRAWAAVVRRHDMLRAVILPDGTQRVLTDLPEHEIPVLDLRSLAPEAAEEEAARLREELSHKVLPADQWPLWDVRLTLLPDGRVRLHLGLDLLIIDAWSYFHILVPDLVTAYDADRPDALAPLDVTFRDYVLATSGDALEASEDYQRSRAYWMKRLDAGLPSAPDLPRAPAGTASTGRFTRRQHRLSAEDWSRLQARGTAASLTPSGIVVAVFAEVLRTWSRNDTFTINFPLFNRLPLHPAINDLIGDFTTTSLLAVEKTDGTFEERARSIQAQLWTDLEHRHFGGVRVMRELARRSGGVVRAAFPVVVTSLLGQPARRFHTSLGAAVHTSTQTPQVTIDFQVSEVEGRLEFSWDSLDEVFPPGMVEDMFGSYCGLLERLAADPSAWREEWFNLVPRHQLEQRERVNRTEADMPELLLHTPVARHAAIRPDAVAVVSGDRRLTYAELDRRVNQVGRVLREAGARPNRLVAVVMEKGWEQIVAAHGVLAAGAAYLPIDPGVPSGRLHALLEDGEVELVLTQSRVDGRLDWPAGPRRLLVDRDFDTADGSPLDPVQRPTDLAYVIYTSGSTGKPKGVMVDHKGAANTILDINERFDVGPDDRCIALSGLHFDLSVYDTFGMVHAGGTVVMPEPYDVPDPAAWAALARDEGVTFWNSVPALIEVLVNHLEGLPDAADVLTSLRLAILAGDWIPVTLPDRLRALARNVRVIGSGGPTETCVWSVIYPIGEVDPDWASIPYGRPMSNQRYHVLDDKLRPRPVWVPGQIHIGSPVGLAHGYWRDPERTAAKFFPMPGTGERVYASGDMGRYLPDGNIEILGREDFQVKIQGYRIELGEIEAVLADHPSVDRAVVVAAGAVRHSRRLVAFVTAAGGETPDPEELQRFAAETLPAYMVPGTVVTLDAMPLTGNGKVDRLALSAMADDAGSTKTTEFVPPSTPLEHAVAWLWSDLLGVAQIGRDDHFFQLGGDSVKATALVGRVRELFGAELGLRTVFAAPTLAQICAALADDPETGEQTLAVAEALQGLTEDDLAVLAEQ</sequence>
<dbReference type="GO" id="GO:0005737">
    <property type="term" value="C:cytoplasm"/>
    <property type="evidence" value="ECO:0007669"/>
    <property type="project" value="TreeGrafter"/>
</dbReference>
<name>A0A941AP19_9ACTN</name>
<dbReference type="Proteomes" id="UP000674234">
    <property type="component" value="Unassembled WGS sequence"/>
</dbReference>
<dbReference type="Gene3D" id="3.40.50.980">
    <property type="match status" value="2"/>
</dbReference>
<organism evidence="10 11">
    <name type="scientific">Microbispora oryzae</name>
    <dbReference type="NCBI Taxonomy" id="2806554"/>
    <lineage>
        <taxon>Bacteria</taxon>
        <taxon>Bacillati</taxon>
        <taxon>Actinomycetota</taxon>
        <taxon>Actinomycetes</taxon>
        <taxon>Streptosporangiales</taxon>
        <taxon>Streptosporangiaceae</taxon>
        <taxon>Microbispora</taxon>
    </lineage>
</organism>
<dbReference type="InterPro" id="IPR010071">
    <property type="entry name" value="AA_adenyl_dom"/>
</dbReference>
<dbReference type="SUPFAM" id="SSF52777">
    <property type="entry name" value="CoA-dependent acyltransferases"/>
    <property type="match status" value="2"/>
</dbReference>
<dbReference type="PANTHER" id="PTHR45527">
    <property type="entry name" value="NONRIBOSOMAL PEPTIDE SYNTHETASE"/>
    <property type="match status" value="1"/>
</dbReference>
<dbReference type="FunFam" id="3.40.50.12780:FF:000012">
    <property type="entry name" value="Non-ribosomal peptide synthetase"/>
    <property type="match status" value="1"/>
</dbReference>
<dbReference type="NCBIfam" id="TIGR01733">
    <property type="entry name" value="AA-adenyl-dom"/>
    <property type="match status" value="1"/>
</dbReference>
<dbReference type="PANTHER" id="PTHR45527:SF10">
    <property type="entry name" value="PYOCHELIN SYNTHASE PCHF"/>
    <property type="match status" value="1"/>
</dbReference>
<dbReference type="Gene3D" id="3.40.50.1820">
    <property type="entry name" value="alpha/beta hydrolase"/>
    <property type="match status" value="1"/>
</dbReference>
<accession>A0A941AP19</accession>
<dbReference type="GO" id="GO:0044550">
    <property type="term" value="P:secondary metabolite biosynthetic process"/>
    <property type="evidence" value="ECO:0007669"/>
    <property type="project" value="TreeGrafter"/>
</dbReference>
<dbReference type="Gene3D" id="3.30.559.30">
    <property type="entry name" value="Nonribosomal peptide synthetase, condensation domain"/>
    <property type="match status" value="1"/>
</dbReference>
<keyword evidence="7" id="KW-0436">Ligase</keyword>
<evidence type="ECO:0000256" key="1">
    <source>
        <dbReference type="ARBA" id="ARBA00001957"/>
    </source>
</evidence>
<protein>
    <recommendedName>
        <fullName evidence="4">Phenyloxazoline synthase MbtB</fullName>
    </recommendedName>
    <alternativeName>
        <fullName evidence="8">Mycobactin synthetase protein B</fullName>
    </alternativeName>
</protein>
<evidence type="ECO:0000256" key="7">
    <source>
        <dbReference type="ARBA" id="ARBA00022598"/>
    </source>
</evidence>
<dbReference type="InterPro" id="IPR000873">
    <property type="entry name" value="AMP-dep_synth/lig_dom"/>
</dbReference>
<evidence type="ECO:0000256" key="2">
    <source>
        <dbReference type="ARBA" id="ARBA00005102"/>
    </source>
</evidence>
<comment type="cofactor">
    <cofactor evidence="1">
        <name>pantetheine 4'-phosphate</name>
        <dbReference type="ChEBI" id="CHEBI:47942"/>
    </cofactor>
</comment>
<proteinExistence type="inferred from homology"/>
<dbReference type="Pfam" id="PF00550">
    <property type="entry name" value="PP-binding"/>
    <property type="match status" value="1"/>
</dbReference>
<dbReference type="InterPro" id="IPR001242">
    <property type="entry name" value="Condensation_dom"/>
</dbReference>
<dbReference type="InterPro" id="IPR036736">
    <property type="entry name" value="ACP-like_sf"/>
</dbReference>
<dbReference type="InterPro" id="IPR020459">
    <property type="entry name" value="AMP-binding"/>
</dbReference>
<dbReference type="Gene3D" id="3.30.300.30">
    <property type="match status" value="1"/>
</dbReference>
<dbReference type="InterPro" id="IPR025110">
    <property type="entry name" value="AMP-bd_C"/>
</dbReference>
<dbReference type="InterPro" id="IPR009081">
    <property type="entry name" value="PP-bd_ACP"/>
</dbReference>
<evidence type="ECO:0000256" key="6">
    <source>
        <dbReference type="ARBA" id="ARBA00022553"/>
    </source>
</evidence>
<dbReference type="InterPro" id="IPR006162">
    <property type="entry name" value="Ppantetheine_attach_site"/>
</dbReference>
<dbReference type="GO" id="GO:0043041">
    <property type="term" value="P:amino acid activation for nonribosomal peptide biosynthetic process"/>
    <property type="evidence" value="ECO:0007669"/>
    <property type="project" value="TreeGrafter"/>
</dbReference>
<dbReference type="InterPro" id="IPR020845">
    <property type="entry name" value="AMP-binding_CS"/>
</dbReference>
<dbReference type="FunFam" id="3.40.50.980:FF:000001">
    <property type="entry name" value="Non-ribosomal peptide synthetase"/>
    <property type="match status" value="1"/>
</dbReference>
<dbReference type="InterPro" id="IPR057737">
    <property type="entry name" value="Condensation_MtbB-like"/>
</dbReference>
<dbReference type="Pfam" id="PF00668">
    <property type="entry name" value="Condensation"/>
    <property type="match status" value="1"/>
</dbReference>
<dbReference type="GO" id="GO:0031177">
    <property type="term" value="F:phosphopantetheine binding"/>
    <property type="evidence" value="ECO:0007669"/>
    <property type="project" value="InterPro"/>
</dbReference>
<evidence type="ECO:0000313" key="11">
    <source>
        <dbReference type="Proteomes" id="UP000674234"/>
    </source>
</evidence>
<dbReference type="PROSITE" id="PS50075">
    <property type="entry name" value="CARRIER"/>
    <property type="match status" value="1"/>
</dbReference>
<dbReference type="Gene3D" id="2.30.38.10">
    <property type="entry name" value="Luciferase, Domain 3"/>
    <property type="match status" value="1"/>
</dbReference>
<dbReference type="InterPro" id="IPR023213">
    <property type="entry name" value="CAT-like_dom_sf"/>
</dbReference>
<dbReference type="CDD" id="cd12114">
    <property type="entry name" value="A_NRPS_TlmIV_like"/>
    <property type="match status" value="1"/>
</dbReference>
<comment type="caution">
    <text evidence="10">The sequence shown here is derived from an EMBL/GenBank/DDBJ whole genome shotgun (WGS) entry which is preliminary data.</text>
</comment>
<dbReference type="GO" id="GO:0016874">
    <property type="term" value="F:ligase activity"/>
    <property type="evidence" value="ECO:0007669"/>
    <property type="project" value="UniProtKB-KW"/>
</dbReference>
<dbReference type="Pfam" id="PF13193">
    <property type="entry name" value="AMP-binding_C"/>
    <property type="match status" value="1"/>
</dbReference>
<keyword evidence="5" id="KW-0596">Phosphopantetheine</keyword>
<comment type="pathway">
    <text evidence="2">Siderophore biosynthesis; mycobactin biosynthesis.</text>
</comment>
<dbReference type="FunFam" id="1.10.1200.10:FF:000016">
    <property type="entry name" value="Non-ribosomal peptide synthase"/>
    <property type="match status" value="1"/>
</dbReference>
<dbReference type="FunFam" id="3.30.559.10:FF:000023">
    <property type="entry name" value="Non-ribosomal peptide synthetase"/>
    <property type="match status" value="1"/>
</dbReference>
<reference evidence="10" key="1">
    <citation type="submission" date="2021-02" db="EMBL/GenBank/DDBJ databases">
        <title>Draft genome sequence of Microbispora sp. RL4-1S isolated from rice leaves in Thailand.</title>
        <authorList>
            <person name="Muangham S."/>
            <person name="Duangmal K."/>
        </authorList>
    </citation>
    <scope>NUCLEOTIDE SEQUENCE</scope>
    <source>
        <strain evidence="10">RL4-1S</strain>
    </source>
</reference>
<comment type="similarity">
    <text evidence="3">Belongs to the ATP-dependent AMP-binding enzyme family. MbtB subfamily.</text>
</comment>
<evidence type="ECO:0000259" key="9">
    <source>
        <dbReference type="PROSITE" id="PS50075"/>
    </source>
</evidence>
<dbReference type="Pfam" id="PF00501">
    <property type="entry name" value="AMP-binding"/>
    <property type="match status" value="2"/>
</dbReference>
<evidence type="ECO:0000313" key="10">
    <source>
        <dbReference type="EMBL" id="MBP2703244.1"/>
    </source>
</evidence>
<dbReference type="PRINTS" id="PR00154">
    <property type="entry name" value="AMPBINDING"/>
</dbReference>
<dbReference type="SMART" id="SM00823">
    <property type="entry name" value="PKS_PP"/>
    <property type="match status" value="1"/>
</dbReference>
<keyword evidence="11" id="KW-1185">Reference proteome</keyword>
<feature type="domain" description="Carrier" evidence="9">
    <location>
        <begin position="1441"/>
        <end position="1516"/>
    </location>
</feature>
<dbReference type="PROSITE" id="PS00455">
    <property type="entry name" value="AMP_BINDING"/>
    <property type="match status" value="1"/>
</dbReference>
<dbReference type="GO" id="GO:0072330">
    <property type="term" value="P:monocarboxylic acid biosynthetic process"/>
    <property type="evidence" value="ECO:0007669"/>
    <property type="project" value="UniProtKB-ARBA"/>
</dbReference>
<evidence type="ECO:0000256" key="5">
    <source>
        <dbReference type="ARBA" id="ARBA00022450"/>
    </source>
</evidence>
<dbReference type="GO" id="GO:0008610">
    <property type="term" value="P:lipid biosynthetic process"/>
    <property type="evidence" value="ECO:0007669"/>
    <property type="project" value="UniProtKB-ARBA"/>
</dbReference>
<dbReference type="PROSITE" id="PS00012">
    <property type="entry name" value="PHOSPHOPANTETHEINE"/>
    <property type="match status" value="1"/>
</dbReference>